<reference evidence="1 2" key="1">
    <citation type="journal article" date="2021" name="Nat. Plants">
        <title>The Taxus genome provides insights into paclitaxel biosynthesis.</title>
        <authorList>
            <person name="Xiong X."/>
            <person name="Gou J."/>
            <person name="Liao Q."/>
            <person name="Li Y."/>
            <person name="Zhou Q."/>
            <person name="Bi G."/>
            <person name="Li C."/>
            <person name="Du R."/>
            <person name="Wang X."/>
            <person name="Sun T."/>
            <person name="Guo L."/>
            <person name="Liang H."/>
            <person name="Lu P."/>
            <person name="Wu Y."/>
            <person name="Zhang Z."/>
            <person name="Ro D.K."/>
            <person name="Shang Y."/>
            <person name="Huang S."/>
            <person name="Yan J."/>
        </authorList>
    </citation>
    <scope>NUCLEOTIDE SEQUENCE [LARGE SCALE GENOMIC DNA]</scope>
    <source>
        <strain evidence="1">Ta-2019</strain>
    </source>
</reference>
<dbReference type="Proteomes" id="UP000824469">
    <property type="component" value="Unassembled WGS sequence"/>
</dbReference>
<evidence type="ECO:0000313" key="2">
    <source>
        <dbReference type="Proteomes" id="UP000824469"/>
    </source>
</evidence>
<accession>A0AA38CG64</accession>
<comment type="caution">
    <text evidence="1">The sequence shown here is derived from an EMBL/GenBank/DDBJ whole genome shotgun (WGS) entry which is preliminary data.</text>
</comment>
<evidence type="ECO:0000313" key="1">
    <source>
        <dbReference type="EMBL" id="KAH9298471.1"/>
    </source>
</evidence>
<protein>
    <submittedName>
        <fullName evidence="1">Uncharacterized protein</fullName>
    </submittedName>
</protein>
<proteinExistence type="predicted"/>
<name>A0AA38CG64_TAXCH</name>
<dbReference type="EMBL" id="JAHRHJ020000010">
    <property type="protein sequence ID" value="KAH9298471.1"/>
    <property type="molecule type" value="Genomic_DNA"/>
</dbReference>
<feature type="non-terminal residue" evidence="1">
    <location>
        <position position="1"/>
    </location>
</feature>
<dbReference type="AlphaFoldDB" id="A0AA38CG64"/>
<sequence>IKSLASLLGNLALENLVAKALLRQENGNSSLVAMKEVPSNLIESSIFGSLELEEIKVSGIEFKISIEMVNVDLSSSSGQEFVDVCVKR</sequence>
<keyword evidence="2" id="KW-1185">Reference proteome</keyword>
<feature type="non-terminal residue" evidence="1">
    <location>
        <position position="88"/>
    </location>
</feature>
<organism evidence="1 2">
    <name type="scientific">Taxus chinensis</name>
    <name type="common">Chinese yew</name>
    <name type="synonym">Taxus wallichiana var. chinensis</name>
    <dbReference type="NCBI Taxonomy" id="29808"/>
    <lineage>
        <taxon>Eukaryota</taxon>
        <taxon>Viridiplantae</taxon>
        <taxon>Streptophyta</taxon>
        <taxon>Embryophyta</taxon>
        <taxon>Tracheophyta</taxon>
        <taxon>Spermatophyta</taxon>
        <taxon>Pinopsida</taxon>
        <taxon>Pinidae</taxon>
        <taxon>Conifers II</taxon>
        <taxon>Cupressales</taxon>
        <taxon>Taxaceae</taxon>
        <taxon>Taxus</taxon>
    </lineage>
</organism>
<gene>
    <name evidence="1" type="ORF">KI387_030153</name>
</gene>